<dbReference type="Proteomes" id="UP000481153">
    <property type="component" value="Unassembled WGS sequence"/>
</dbReference>
<accession>A0A6G0XKC3</accession>
<evidence type="ECO:0000313" key="1">
    <source>
        <dbReference type="EMBL" id="KAF0740594.1"/>
    </source>
</evidence>
<proteinExistence type="predicted"/>
<comment type="caution">
    <text evidence="1">The sequence shown here is derived from an EMBL/GenBank/DDBJ whole genome shotgun (WGS) entry which is preliminary data.</text>
</comment>
<sequence length="97" mass="10738">MLPRAVYLDASACLEKLNKVHVSKLSMENAGHVQLLVLLKFFELRVDGVIRSQAASVAVEGLPKTTLLNPCTIYNWVRQFESTGVLPKSCQGHNQNT</sequence>
<organism evidence="1 2">
    <name type="scientific">Aphanomyces euteiches</name>
    <dbReference type="NCBI Taxonomy" id="100861"/>
    <lineage>
        <taxon>Eukaryota</taxon>
        <taxon>Sar</taxon>
        <taxon>Stramenopiles</taxon>
        <taxon>Oomycota</taxon>
        <taxon>Saprolegniomycetes</taxon>
        <taxon>Saprolegniales</taxon>
        <taxon>Verrucalvaceae</taxon>
        <taxon>Aphanomyces</taxon>
    </lineage>
</organism>
<gene>
    <name evidence="1" type="ORF">Ae201684_003971</name>
</gene>
<name>A0A6G0XKC3_9STRA</name>
<dbReference type="AlphaFoldDB" id="A0A6G0XKC3"/>
<keyword evidence="2" id="KW-1185">Reference proteome</keyword>
<protein>
    <submittedName>
        <fullName evidence="1">Uncharacterized protein</fullName>
    </submittedName>
</protein>
<reference evidence="1 2" key="1">
    <citation type="submission" date="2019-07" db="EMBL/GenBank/DDBJ databases">
        <title>Genomics analysis of Aphanomyces spp. identifies a new class of oomycete effector associated with host adaptation.</title>
        <authorList>
            <person name="Gaulin E."/>
        </authorList>
    </citation>
    <scope>NUCLEOTIDE SEQUENCE [LARGE SCALE GENOMIC DNA]</scope>
    <source>
        <strain evidence="1 2">ATCC 201684</strain>
    </source>
</reference>
<dbReference type="EMBL" id="VJMJ01000048">
    <property type="protein sequence ID" value="KAF0740594.1"/>
    <property type="molecule type" value="Genomic_DNA"/>
</dbReference>
<evidence type="ECO:0000313" key="2">
    <source>
        <dbReference type="Proteomes" id="UP000481153"/>
    </source>
</evidence>